<keyword evidence="4" id="KW-0804">Transcription</keyword>
<dbReference type="InterPro" id="IPR036388">
    <property type="entry name" value="WH-like_DNA-bd_sf"/>
</dbReference>
<dbReference type="SUPFAM" id="SSF88946">
    <property type="entry name" value="Sigma2 domain of RNA polymerase sigma factors"/>
    <property type="match status" value="1"/>
</dbReference>
<dbReference type="Pfam" id="PF08281">
    <property type="entry name" value="Sigma70_r4_2"/>
    <property type="match status" value="1"/>
</dbReference>
<accession>A0ABT5XVW4</accession>
<dbReference type="Proteomes" id="UP001221366">
    <property type="component" value="Unassembled WGS sequence"/>
</dbReference>
<dbReference type="InterPro" id="IPR013325">
    <property type="entry name" value="RNA_pol_sigma_r2"/>
</dbReference>
<keyword evidence="5" id="KW-0472">Membrane</keyword>
<feature type="domain" description="RNA polymerase sigma-70 region 2" evidence="6">
    <location>
        <begin position="35"/>
        <end position="101"/>
    </location>
</feature>
<dbReference type="NCBIfam" id="TIGR02985">
    <property type="entry name" value="Sig70_bacteroi1"/>
    <property type="match status" value="1"/>
</dbReference>
<dbReference type="InterPro" id="IPR014284">
    <property type="entry name" value="RNA_pol_sigma-70_dom"/>
</dbReference>
<evidence type="ECO:0000256" key="5">
    <source>
        <dbReference type="SAM" id="Phobius"/>
    </source>
</evidence>
<dbReference type="Pfam" id="PF04542">
    <property type="entry name" value="Sigma70_r2"/>
    <property type="match status" value="1"/>
</dbReference>
<keyword evidence="2" id="KW-0805">Transcription regulation</keyword>
<keyword evidence="5" id="KW-1133">Transmembrane helix</keyword>
<dbReference type="Gene3D" id="1.10.10.10">
    <property type="entry name" value="Winged helix-like DNA-binding domain superfamily/Winged helix DNA-binding domain"/>
    <property type="match status" value="1"/>
</dbReference>
<gene>
    <name evidence="8" type="ORF">PY092_04070</name>
</gene>
<dbReference type="EMBL" id="JARFVB010000001">
    <property type="protein sequence ID" value="MDF0715316.1"/>
    <property type="molecule type" value="Genomic_DNA"/>
</dbReference>
<keyword evidence="9" id="KW-1185">Reference proteome</keyword>
<feature type="domain" description="RNA polymerase sigma factor 70 region 4 type 2" evidence="7">
    <location>
        <begin position="132"/>
        <end position="180"/>
    </location>
</feature>
<dbReference type="InterPro" id="IPR013249">
    <property type="entry name" value="RNA_pol_sigma70_r4_t2"/>
</dbReference>
<name>A0ABT5XVW4_9FLAO</name>
<evidence type="ECO:0000256" key="1">
    <source>
        <dbReference type="ARBA" id="ARBA00010641"/>
    </source>
</evidence>
<dbReference type="RefSeq" id="WP_275614572.1">
    <property type="nucleotide sequence ID" value="NZ_JARFVB010000001.1"/>
</dbReference>
<keyword evidence="3" id="KW-0731">Sigma factor</keyword>
<evidence type="ECO:0000259" key="6">
    <source>
        <dbReference type="Pfam" id="PF04542"/>
    </source>
</evidence>
<evidence type="ECO:0000259" key="7">
    <source>
        <dbReference type="Pfam" id="PF08281"/>
    </source>
</evidence>
<keyword evidence="5" id="KW-0812">Transmembrane</keyword>
<dbReference type="InterPro" id="IPR014327">
    <property type="entry name" value="RNA_pol_sigma70_bacteroid"/>
</dbReference>
<dbReference type="InterPro" id="IPR007627">
    <property type="entry name" value="RNA_pol_sigma70_r2"/>
</dbReference>
<comment type="similarity">
    <text evidence="1">Belongs to the sigma-70 factor family. ECF subfamily.</text>
</comment>
<dbReference type="PANTHER" id="PTHR43133:SF46">
    <property type="entry name" value="RNA POLYMERASE SIGMA-70 FACTOR ECF SUBFAMILY"/>
    <property type="match status" value="1"/>
</dbReference>
<dbReference type="Gene3D" id="1.10.1740.10">
    <property type="match status" value="1"/>
</dbReference>
<proteinExistence type="inferred from homology"/>
<evidence type="ECO:0000256" key="3">
    <source>
        <dbReference type="ARBA" id="ARBA00023082"/>
    </source>
</evidence>
<dbReference type="NCBIfam" id="TIGR02937">
    <property type="entry name" value="sigma70-ECF"/>
    <property type="match status" value="1"/>
</dbReference>
<evidence type="ECO:0000256" key="4">
    <source>
        <dbReference type="ARBA" id="ARBA00023163"/>
    </source>
</evidence>
<feature type="transmembrane region" description="Helical" evidence="5">
    <location>
        <begin position="179"/>
        <end position="201"/>
    </location>
</feature>
<evidence type="ECO:0000256" key="2">
    <source>
        <dbReference type="ARBA" id="ARBA00023015"/>
    </source>
</evidence>
<dbReference type="InterPro" id="IPR039425">
    <property type="entry name" value="RNA_pol_sigma-70-like"/>
</dbReference>
<comment type="caution">
    <text evidence="8">The sequence shown here is derived from an EMBL/GenBank/DDBJ whole genome shotgun (WGS) entry which is preliminary data.</text>
</comment>
<reference evidence="8 9" key="1">
    <citation type="submission" date="2023-03" db="EMBL/GenBank/DDBJ databases">
        <title>Muricauda XX sp. nov. and Muricauda XXX sp. nov., two novel species isolated from Okinawa Trough.</title>
        <authorList>
            <person name="Cao W."/>
            <person name="Deng X."/>
        </authorList>
    </citation>
    <scope>NUCLEOTIDE SEQUENCE [LARGE SCALE GENOMIC DNA]</scope>
    <source>
        <strain evidence="8 9">334s03</strain>
    </source>
</reference>
<sequence>MDTNSTKVTNSSPENDKLSLLLLKQDDKHAFNKIFNTYWQPLYRSAFTILKDKKICEEIVQDIFVGIWKNRKNLEIKVSLERYLFSCVRYQVFNQFRKNRKNLRSVLFENLEQRCTYENPESEVLYKELVQKVDAIVEKLPEKCRVVYKMSREEQLSHKEISSRLNISPKTVEDHITKALFVLRTSMGGFLSLFFLPTLLLV</sequence>
<dbReference type="SUPFAM" id="SSF88659">
    <property type="entry name" value="Sigma3 and sigma4 domains of RNA polymerase sigma factors"/>
    <property type="match status" value="1"/>
</dbReference>
<dbReference type="PANTHER" id="PTHR43133">
    <property type="entry name" value="RNA POLYMERASE ECF-TYPE SIGMA FACTO"/>
    <property type="match status" value="1"/>
</dbReference>
<dbReference type="InterPro" id="IPR013324">
    <property type="entry name" value="RNA_pol_sigma_r3/r4-like"/>
</dbReference>
<evidence type="ECO:0000313" key="9">
    <source>
        <dbReference type="Proteomes" id="UP001221366"/>
    </source>
</evidence>
<evidence type="ECO:0000313" key="8">
    <source>
        <dbReference type="EMBL" id="MDF0715316.1"/>
    </source>
</evidence>
<organism evidence="8 9">
    <name type="scientific">Flagellimonas yonaguniensis</name>
    <dbReference type="NCBI Taxonomy" id="3031325"/>
    <lineage>
        <taxon>Bacteria</taxon>
        <taxon>Pseudomonadati</taxon>
        <taxon>Bacteroidota</taxon>
        <taxon>Flavobacteriia</taxon>
        <taxon>Flavobacteriales</taxon>
        <taxon>Flavobacteriaceae</taxon>
        <taxon>Flagellimonas</taxon>
    </lineage>
</organism>
<protein>
    <submittedName>
        <fullName evidence="8">RNA polymerase sigma-70 factor</fullName>
    </submittedName>
</protein>